<dbReference type="InterPro" id="IPR010064">
    <property type="entry name" value="HK97-gp10_tail"/>
</dbReference>
<gene>
    <name evidence="1" type="ORF">Z955_02390</name>
</gene>
<dbReference type="EMBL" id="JDRY01000015">
    <property type="protein sequence ID" value="KGN00827.1"/>
    <property type="molecule type" value="Genomic_DNA"/>
</dbReference>
<name>A0A0A0IKS5_CLOBO</name>
<proteinExistence type="predicted"/>
<protein>
    <recommendedName>
        <fullName evidence="3">Phage protein, HK97 gp10 family</fullName>
    </recommendedName>
</protein>
<evidence type="ECO:0000313" key="1">
    <source>
        <dbReference type="EMBL" id="KGN00827.1"/>
    </source>
</evidence>
<organism evidence="1 2">
    <name type="scientific">Clostridium botulinum C/D str. DC5</name>
    <dbReference type="NCBI Taxonomy" id="1443128"/>
    <lineage>
        <taxon>Bacteria</taxon>
        <taxon>Bacillati</taxon>
        <taxon>Bacillota</taxon>
        <taxon>Clostridia</taxon>
        <taxon>Eubacteriales</taxon>
        <taxon>Clostridiaceae</taxon>
        <taxon>Clostridium</taxon>
    </lineage>
</organism>
<dbReference type="AlphaFoldDB" id="A0A0A0IKS5"/>
<dbReference type="Proteomes" id="UP000030014">
    <property type="component" value="Unassembled WGS sequence"/>
</dbReference>
<accession>A0A0A0IKS5</accession>
<sequence>MSNGIEIEGLEEFEEMIKGMTITDSDAKGAVRESIKPIAKAVENNTPEGHTKRLKKVSKTVKVEGLGITGIVRAKTFYDVFQEFGTSQQKHHIGYFEKAVKESVDEALKILTKKLLEDKIK</sequence>
<evidence type="ECO:0000313" key="2">
    <source>
        <dbReference type="Proteomes" id="UP000030014"/>
    </source>
</evidence>
<dbReference type="NCBIfam" id="TIGR01725">
    <property type="entry name" value="phge_HK97_gp10"/>
    <property type="match status" value="1"/>
</dbReference>
<dbReference type="RefSeq" id="WP_039259078.1">
    <property type="nucleotide sequence ID" value="NZ_JDRY01000015.1"/>
</dbReference>
<reference evidence="1 2" key="1">
    <citation type="submission" date="2014-01" db="EMBL/GenBank/DDBJ databases">
        <title>Plasmidome dynamics in the species complex Clostridium novyi sensu lato converts strains of independent lineages into distinctly different pathogens.</title>
        <authorList>
            <person name="Skarin H."/>
            <person name="Segerman B."/>
        </authorList>
    </citation>
    <scope>NUCLEOTIDE SEQUENCE [LARGE SCALE GENOMIC DNA]</scope>
    <source>
        <strain evidence="1 2">DC5</strain>
    </source>
</reference>
<comment type="caution">
    <text evidence="1">The sequence shown here is derived from an EMBL/GenBank/DDBJ whole genome shotgun (WGS) entry which is preliminary data.</text>
</comment>
<evidence type="ECO:0008006" key="3">
    <source>
        <dbReference type="Google" id="ProtNLM"/>
    </source>
</evidence>